<protein>
    <recommendedName>
        <fullName evidence="4">Aminoglycoside N(3)-acetyltransferase</fullName>
        <ecNumber evidence="4">2.3.1.-</ecNumber>
    </recommendedName>
</protein>
<keyword evidence="3 4" id="KW-0012">Acyltransferase</keyword>
<organism evidence="5 6">
    <name type="scientific">Lederbergia lenta</name>
    <name type="common">Bacillus lentus</name>
    <dbReference type="NCBI Taxonomy" id="1467"/>
    <lineage>
        <taxon>Bacteria</taxon>
        <taxon>Bacillati</taxon>
        <taxon>Bacillota</taxon>
        <taxon>Bacilli</taxon>
        <taxon>Bacillales</taxon>
        <taxon>Bacillaceae</taxon>
        <taxon>Lederbergia</taxon>
    </lineage>
</organism>
<dbReference type="InterPro" id="IPR003679">
    <property type="entry name" value="Amioglycoside_AcTrfase"/>
</dbReference>
<evidence type="ECO:0000313" key="6">
    <source>
        <dbReference type="Proteomes" id="UP000249134"/>
    </source>
</evidence>
<dbReference type="STRING" id="1348624.GCA_001591545_00356"/>
<dbReference type="SUPFAM" id="SSF110710">
    <property type="entry name" value="TTHA0583/YokD-like"/>
    <property type="match status" value="1"/>
</dbReference>
<evidence type="ECO:0000256" key="4">
    <source>
        <dbReference type="RuleBase" id="RU365031"/>
    </source>
</evidence>
<evidence type="ECO:0000256" key="1">
    <source>
        <dbReference type="ARBA" id="ARBA00006383"/>
    </source>
</evidence>
<keyword evidence="2 4" id="KW-0808">Transferase</keyword>
<dbReference type="InterPro" id="IPR028345">
    <property type="entry name" value="Antibiotic_NAT-like"/>
</dbReference>
<proteinExistence type="inferred from homology"/>
<keyword evidence="6" id="KW-1185">Reference proteome</keyword>
<dbReference type="RefSeq" id="WP_066136658.1">
    <property type="nucleotide sequence ID" value="NZ_CBCSGM010000001.1"/>
</dbReference>
<comment type="catalytic activity">
    <reaction evidence="4">
        <text>a 2-deoxystreptamine antibiotic + acetyl-CoA = an N(3)-acetyl-2-deoxystreptamine antibiotic + CoA + H(+)</text>
        <dbReference type="Rhea" id="RHEA:12665"/>
        <dbReference type="ChEBI" id="CHEBI:15378"/>
        <dbReference type="ChEBI" id="CHEBI:57287"/>
        <dbReference type="ChEBI" id="CHEBI:57288"/>
        <dbReference type="ChEBI" id="CHEBI:57921"/>
        <dbReference type="ChEBI" id="CHEBI:77452"/>
        <dbReference type="EC" id="2.3.1.81"/>
    </reaction>
</comment>
<evidence type="ECO:0000256" key="3">
    <source>
        <dbReference type="ARBA" id="ARBA00023315"/>
    </source>
</evidence>
<gene>
    <name evidence="5" type="primary">yokD_2</name>
    <name evidence="5" type="ORF">NCTC4824_01263</name>
</gene>
<reference evidence="5 6" key="1">
    <citation type="submission" date="2018-06" db="EMBL/GenBank/DDBJ databases">
        <authorList>
            <consortium name="Pathogen Informatics"/>
            <person name="Doyle S."/>
        </authorList>
    </citation>
    <scope>NUCLEOTIDE SEQUENCE [LARGE SCALE GENOMIC DNA]</scope>
    <source>
        <strain evidence="5 6">NCTC4824</strain>
    </source>
</reference>
<comment type="similarity">
    <text evidence="1 4">Belongs to the antibiotic N-acetyltransferase family.</text>
</comment>
<dbReference type="AlphaFoldDB" id="A0A2X4Z0L7"/>
<dbReference type="PANTHER" id="PTHR11104:SF0">
    <property type="entry name" value="SPBETA PROPHAGE-DERIVED AMINOGLYCOSIDE N(3')-ACETYLTRANSFERASE-LIKE PROTEIN YOKD"/>
    <property type="match status" value="1"/>
</dbReference>
<dbReference type="KEGG" id="blen:NCTC4824_01263"/>
<dbReference type="GO" id="GO:0046677">
    <property type="term" value="P:response to antibiotic"/>
    <property type="evidence" value="ECO:0007669"/>
    <property type="project" value="UniProtKB-KW"/>
</dbReference>
<accession>A0A2X4Z0L7</accession>
<dbReference type="EMBL" id="LS483476">
    <property type="protein sequence ID" value="SQI54164.1"/>
    <property type="molecule type" value="Genomic_DNA"/>
</dbReference>
<dbReference type="PANTHER" id="PTHR11104">
    <property type="entry name" value="AMINOGLYCOSIDE N3-ACETYLTRANSFERASE"/>
    <property type="match status" value="1"/>
</dbReference>
<evidence type="ECO:0000313" key="5">
    <source>
        <dbReference type="EMBL" id="SQI54164.1"/>
    </source>
</evidence>
<dbReference type="Proteomes" id="UP000249134">
    <property type="component" value="Chromosome 1"/>
</dbReference>
<evidence type="ECO:0000256" key="2">
    <source>
        <dbReference type="ARBA" id="ARBA00022679"/>
    </source>
</evidence>
<dbReference type="GO" id="GO:0046353">
    <property type="term" value="F:aminoglycoside 3-N-acetyltransferase activity"/>
    <property type="evidence" value="ECO:0007669"/>
    <property type="project" value="UniProtKB-EC"/>
</dbReference>
<keyword evidence="4" id="KW-0046">Antibiotic resistance</keyword>
<sequence length="262" mass="29311">MHTINSLLDDLTNLSIDRKGTLLVHSSYKSIGEVDGKADTVLDAFQEYMKDGLLVLPTHTWDSINASNPIFSVQDSPTCVGILTELFRKRKHVIRSAHPTHSVAAIGEDAIPFTSGDENFDTPCARGSVWGKLLDRNAQIMLVGVDLKRNTYIHGIEEWVDIPGRMTDSFEQLQSVLPDGTVINVPSRRHSGLSWSEHFWKVDDILLNRGAMSIGTFGDAETRVCDARKLNDVLMEMLHDLPDLFSDNEPLDNNTIEFYSNK</sequence>
<name>A0A2X4Z0L7_LEDLE</name>
<dbReference type="EC" id="2.3.1.-" evidence="4"/>
<dbReference type="Pfam" id="PF02522">
    <property type="entry name" value="Antibiotic_NAT"/>
    <property type="match status" value="1"/>
</dbReference>